<gene>
    <name evidence="1" type="ORF">CAMP_LOCUS12544</name>
</gene>
<organism evidence="1 2">
    <name type="scientific">Caenorhabditis angaria</name>
    <dbReference type="NCBI Taxonomy" id="860376"/>
    <lineage>
        <taxon>Eukaryota</taxon>
        <taxon>Metazoa</taxon>
        <taxon>Ecdysozoa</taxon>
        <taxon>Nematoda</taxon>
        <taxon>Chromadorea</taxon>
        <taxon>Rhabditida</taxon>
        <taxon>Rhabditina</taxon>
        <taxon>Rhabditomorpha</taxon>
        <taxon>Rhabditoidea</taxon>
        <taxon>Rhabditidae</taxon>
        <taxon>Peloderinae</taxon>
        <taxon>Caenorhabditis</taxon>
    </lineage>
</organism>
<accession>A0A9P1N6T4</accession>
<dbReference type="Proteomes" id="UP001152747">
    <property type="component" value="Unassembled WGS sequence"/>
</dbReference>
<dbReference type="AlphaFoldDB" id="A0A9P1N6T4"/>
<reference evidence="1" key="1">
    <citation type="submission" date="2022-11" db="EMBL/GenBank/DDBJ databases">
        <authorList>
            <person name="Kikuchi T."/>
        </authorList>
    </citation>
    <scope>NUCLEOTIDE SEQUENCE</scope>
    <source>
        <strain evidence="1">PS1010</strain>
    </source>
</reference>
<proteinExistence type="predicted"/>
<name>A0A9P1N6T4_9PELO</name>
<comment type="caution">
    <text evidence="1">The sequence shown here is derived from an EMBL/GenBank/DDBJ whole genome shotgun (WGS) entry which is preliminary data.</text>
</comment>
<evidence type="ECO:0000313" key="2">
    <source>
        <dbReference type="Proteomes" id="UP001152747"/>
    </source>
</evidence>
<evidence type="ECO:0000313" key="1">
    <source>
        <dbReference type="EMBL" id="CAI5449907.1"/>
    </source>
</evidence>
<sequence>MTDSSDSKNVIFVCKHRCHVHKPQESPQIVIIGIEHEEEEEATDLRKKKRLLELFNLLPNQAMHLQHQKKRFLHLSGFLSNCF</sequence>
<protein>
    <submittedName>
        <fullName evidence="1">Uncharacterized protein</fullName>
    </submittedName>
</protein>
<dbReference type="EMBL" id="CANHGI010000005">
    <property type="protein sequence ID" value="CAI5449907.1"/>
    <property type="molecule type" value="Genomic_DNA"/>
</dbReference>
<keyword evidence="2" id="KW-1185">Reference proteome</keyword>